<dbReference type="Gene3D" id="3.40.50.150">
    <property type="entry name" value="Vaccinia Virus protein VP39"/>
    <property type="match status" value="1"/>
</dbReference>
<comment type="caution">
    <text evidence="2">The sequence shown here is derived from an EMBL/GenBank/DDBJ whole genome shotgun (WGS) entry which is preliminary data.</text>
</comment>
<dbReference type="RefSeq" id="WP_169660401.1">
    <property type="nucleotide sequence ID" value="NZ_JABANE010000143.1"/>
</dbReference>
<feature type="domain" description="Methyltransferase" evidence="1">
    <location>
        <begin position="59"/>
        <end position="142"/>
    </location>
</feature>
<evidence type="ECO:0000313" key="2">
    <source>
        <dbReference type="EMBL" id="NME72207.1"/>
    </source>
</evidence>
<gene>
    <name evidence="2" type="ORF">HHU12_29880</name>
</gene>
<sequence length="203" mass="23714">METEKNYHDYVIKEGKFIGDFETMYRECKDPWTQSTQPNNYSRLSGILHMRNFGINSLVECGCGLGYYAEWVYRETGIVPKSIDISETAIERANALFPHLDFKVGDITNSIENYKSYDCILLSEIIWYILPDLDQLFKTLKEHFSGKYLMVNQVFYKGTQKYGNDYFTSMEEMIKYFPFDCVAKVEATQKTDTTIETSVLFQI</sequence>
<dbReference type="InterPro" id="IPR041698">
    <property type="entry name" value="Methyltransf_25"/>
</dbReference>
<reference evidence="2 3" key="1">
    <citation type="submission" date="2020-04" db="EMBL/GenBank/DDBJ databases">
        <title>Flammeovirga sp. SR4, a novel species isolated from seawater.</title>
        <authorList>
            <person name="Wang X."/>
        </authorList>
    </citation>
    <scope>NUCLEOTIDE SEQUENCE [LARGE SCALE GENOMIC DNA]</scope>
    <source>
        <strain evidence="2 3">ATCC 23126</strain>
    </source>
</reference>
<evidence type="ECO:0000259" key="1">
    <source>
        <dbReference type="Pfam" id="PF13649"/>
    </source>
</evidence>
<keyword evidence="3" id="KW-1185">Reference proteome</keyword>
<dbReference type="EMBL" id="JABANE010000143">
    <property type="protein sequence ID" value="NME72207.1"/>
    <property type="molecule type" value="Genomic_DNA"/>
</dbReference>
<evidence type="ECO:0000313" key="3">
    <source>
        <dbReference type="Proteomes" id="UP000576082"/>
    </source>
</evidence>
<dbReference type="GO" id="GO:0008168">
    <property type="term" value="F:methyltransferase activity"/>
    <property type="evidence" value="ECO:0007669"/>
    <property type="project" value="UniProtKB-KW"/>
</dbReference>
<dbReference type="Proteomes" id="UP000576082">
    <property type="component" value="Unassembled WGS sequence"/>
</dbReference>
<accession>A0A7X9XCV3</accession>
<organism evidence="2 3">
    <name type="scientific">Flammeovirga aprica JL-4</name>
    <dbReference type="NCBI Taxonomy" id="694437"/>
    <lineage>
        <taxon>Bacteria</taxon>
        <taxon>Pseudomonadati</taxon>
        <taxon>Bacteroidota</taxon>
        <taxon>Cytophagia</taxon>
        <taxon>Cytophagales</taxon>
        <taxon>Flammeovirgaceae</taxon>
        <taxon>Flammeovirga</taxon>
    </lineage>
</organism>
<dbReference type="GO" id="GO:0032259">
    <property type="term" value="P:methylation"/>
    <property type="evidence" value="ECO:0007669"/>
    <property type="project" value="UniProtKB-KW"/>
</dbReference>
<protein>
    <submittedName>
        <fullName evidence="2">Class I SAM-dependent methyltransferase</fullName>
    </submittedName>
</protein>
<keyword evidence="2" id="KW-0489">Methyltransferase</keyword>
<proteinExistence type="predicted"/>
<name>A0A7X9XCV3_9BACT</name>
<dbReference type="CDD" id="cd02440">
    <property type="entry name" value="AdoMet_MTases"/>
    <property type="match status" value="1"/>
</dbReference>
<dbReference type="SUPFAM" id="SSF53335">
    <property type="entry name" value="S-adenosyl-L-methionine-dependent methyltransferases"/>
    <property type="match status" value="1"/>
</dbReference>
<dbReference type="InterPro" id="IPR029063">
    <property type="entry name" value="SAM-dependent_MTases_sf"/>
</dbReference>
<dbReference type="AlphaFoldDB" id="A0A7X9XCV3"/>
<dbReference type="Pfam" id="PF13649">
    <property type="entry name" value="Methyltransf_25"/>
    <property type="match status" value="1"/>
</dbReference>
<keyword evidence="2" id="KW-0808">Transferase</keyword>